<keyword evidence="4 9" id="KW-0378">Hydrolase</keyword>
<evidence type="ECO:0000256" key="5">
    <source>
        <dbReference type="ARBA" id="ARBA00022825"/>
    </source>
</evidence>
<dbReference type="PRINTS" id="PR00722">
    <property type="entry name" value="CHYMOTRYPSIN"/>
</dbReference>
<dbReference type="PANTHER" id="PTHR24264">
    <property type="entry name" value="TRYPSIN-RELATED"/>
    <property type="match status" value="1"/>
</dbReference>
<dbReference type="GO" id="GO:0005615">
    <property type="term" value="C:extracellular space"/>
    <property type="evidence" value="ECO:0007669"/>
    <property type="project" value="TreeGrafter"/>
</dbReference>
<name>A0A8U1F359_SALNM</name>
<dbReference type="PROSITE" id="PS00135">
    <property type="entry name" value="TRYPSIN_SER"/>
    <property type="match status" value="1"/>
</dbReference>
<evidence type="ECO:0000256" key="10">
    <source>
        <dbReference type="SAM" id="SignalP"/>
    </source>
</evidence>
<dbReference type="PROSITE" id="PS50240">
    <property type="entry name" value="TRYPSIN_DOM"/>
    <property type="match status" value="1"/>
</dbReference>
<dbReference type="SUPFAM" id="SSF50494">
    <property type="entry name" value="Trypsin-like serine proteases"/>
    <property type="match status" value="1"/>
</dbReference>
<dbReference type="EC" id="3.4.21.4" evidence="8"/>
<reference evidence="13" key="1">
    <citation type="submission" date="2025-08" db="UniProtKB">
        <authorList>
            <consortium name="RefSeq"/>
        </authorList>
    </citation>
    <scope>IDENTIFICATION</scope>
    <source>
        <tissue evidence="13">White muscle</tissue>
    </source>
</reference>
<dbReference type="RefSeq" id="XP_038868943.1">
    <property type="nucleotide sequence ID" value="XM_039013015.1"/>
</dbReference>
<comment type="catalytic activity">
    <reaction evidence="7">
        <text>Preferential cleavage: Arg-|-Xaa, Lys-|-Xaa.</text>
        <dbReference type="EC" id="3.4.21.4"/>
    </reaction>
</comment>
<dbReference type="KEGG" id="snh:120062961"/>
<proteinExistence type="predicted"/>
<dbReference type="InterPro" id="IPR001314">
    <property type="entry name" value="Peptidase_S1A"/>
</dbReference>
<evidence type="ECO:0000256" key="8">
    <source>
        <dbReference type="ARBA" id="ARBA00038868"/>
    </source>
</evidence>
<evidence type="ECO:0000313" key="12">
    <source>
        <dbReference type="Proteomes" id="UP000808372"/>
    </source>
</evidence>
<feature type="domain" description="Peptidase S1" evidence="11">
    <location>
        <begin position="27"/>
        <end position="267"/>
    </location>
</feature>
<dbReference type="GO" id="GO:0004252">
    <property type="term" value="F:serine-type endopeptidase activity"/>
    <property type="evidence" value="ECO:0007669"/>
    <property type="project" value="UniProtKB-EC"/>
</dbReference>
<evidence type="ECO:0000256" key="1">
    <source>
        <dbReference type="ARBA" id="ARBA00004239"/>
    </source>
</evidence>
<keyword evidence="2 9" id="KW-0645">Protease</keyword>
<dbReference type="Pfam" id="PF00089">
    <property type="entry name" value="Trypsin"/>
    <property type="match status" value="1"/>
</dbReference>
<accession>A0A8U1F359</accession>
<keyword evidence="12" id="KW-1185">Reference proteome</keyword>
<dbReference type="InterPro" id="IPR001254">
    <property type="entry name" value="Trypsin_dom"/>
</dbReference>
<evidence type="ECO:0000256" key="3">
    <source>
        <dbReference type="ARBA" id="ARBA00022729"/>
    </source>
</evidence>
<dbReference type="GO" id="GO:0006508">
    <property type="term" value="P:proteolysis"/>
    <property type="evidence" value="ECO:0007669"/>
    <property type="project" value="UniProtKB-KW"/>
</dbReference>
<keyword evidence="6" id="KW-1015">Disulfide bond</keyword>
<evidence type="ECO:0000313" key="13">
    <source>
        <dbReference type="RefSeq" id="XP_038868943.1"/>
    </source>
</evidence>
<dbReference type="InterPro" id="IPR050127">
    <property type="entry name" value="Serine_Proteases_S1"/>
</dbReference>
<organism evidence="12 13">
    <name type="scientific">Salvelinus namaycush</name>
    <name type="common">Lake trout</name>
    <name type="synonym">Salmo namaycush</name>
    <dbReference type="NCBI Taxonomy" id="8040"/>
    <lineage>
        <taxon>Eukaryota</taxon>
        <taxon>Metazoa</taxon>
        <taxon>Chordata</taxon>
        <taxon>Craniata</taxon>
        <taxon>Vertebrata</taxon>
        <taxon>Euteleostomi</taxon>
        <taxon>Actinopterygii</taxon>
        <taxon>Neopterygii</taxon>
        <taxon>Teleostei</taxon>
        <taxon>Protacanthopterygii</taxon>
        <taxon>Salmoniformes</taxon>
        <taxon>Salmonidae</taxon>
        <taxon>Salmoninae</taxon>
        <taxon>Salvelinus</taxon>
    </lineage>
</organism>
<evidence type="ECO:0000256" key="4">
    <source>
        <dbReference type="ARBA" id="ARBA00022801"/>
    </source>
</evidence>
<keyword evidence="5 9" id="KW-0720">Serine protease</keyword>
<evidence type="ECO:0000256" key="9">
    <source>
        <dbReference type="RuleBase" id="RU363034"/>
    </source>
</evidence>
<comment type="subcellular location">
    <subcellularLocation>
        <location evidence="1">Secreted</location>
        <location evidence="1">Extracellular space</location>
    </subcellularLocation>
</comment>
<dbReference type="Gene3D" id="2.40.10.10">
    <property type="entry name" value="Trypsin-like serine proteases"/>
    <property type="match status" value="2"/>
</dbReference>
<dbReference type="PROSITE" id="PS00134">
    <property type="entry name" value="TRYPSIN_HIS"/>
    <property type="match status" value="1"/>
</dbReference>
<dbReference type="InterPro" id="IPR018114">
    <property type="entry name" value="TRYPSIN_HIS"/>
</dbReference>
<feature type="signal peptide" evidence="10">
    <location>
        <begin position="1"/>
        <end position="24"/>
    </location>
</feature>
<dbReference type="CDD" id="cd00190">
    <property type="entry name" value="Tryp_SPc"/>
    <property type="match status" value="1"/>
</dbReference>
<sequence>MTHIIVVCLWVVTILPLYLHTGDCAKIIGGVEVVPHSLPYMARLENGKGDLVCGGILINESWVLTAAHCKVKKGLSSHLIKTVNLGVHSVNATEKAYRQVRDVENHVPYPYYNAADHRHDIMLLQLTKPVELTKTVDIMSLPDPVWDVPAGTECSVAGWGLTIENGNRSAQSDVLLSVNVTVINRAKCNSGKYYNFNPIIYGGMLCAGYVGCQQPADACQGDSGGPLMCGGKLRGVVSFGYGCGRKTKPGVYTLISKYQDWINTNIQTAG</sequence>
<evidence type="ECO:0000256" key="2">
    <source>
        <dbReference type="ARBA" id="ARBA00022670"/>
    </source>
</evidence>
<dbReference type="InterPro" id="IPR043504">
    <property type="entry name" value="Peptidase_S1_PA_chymotrypsin"/>
</dbReference>
<protein>
    <recommendedName>
        <fullName evidence="8">trypsin</fullName>
        <ecNumber evidence="8">3.4.21.4</ecNumber>
    </recommendedName>
</protein>
<dbReference type="InterPro" id="IPR033116">
    <property type="entry name" value="TRYPSIN_SER"/>
</dbReference>
<dbReference type="FunFam" id="2.40.10.10:FF:000120">
    <property type="entry name" value="Putative serine protease"/>
    <property type="match status" value="1"/>
</dbReference>
<dbReference type="SMART" id="SM00020">
    <property type="entry name" value="Tryp_SPc"/>
    <property type="match status" value="1"/>
</dbReference>
<dbReference type="AlphaFoldDB" id="A0A8U1F359"/>
<gene>
    <name evidence="13" type="primary">LOC120062961</name>
</gene>
<evidence type="ECO:0000256" key="6">
    <source>
        <dbReference type="ARBA" id="ARBA00023157"/>
    </source>
</evidence>
<dbReference type="Proteomes" id="UP000808372">
    <property type="component" value="Chromosome 18"/>
</dbReference>
<keyword evidence="3 10" id="KW-0732">Signal</keyword>
<dbReference type="PANTHER" id="PTHR24264:SF20">
    <property type="entry name" value="TRYPSIN-LIKE"/>
    <property type="match status" value="1"/>
</dbReference>
<feature type="chain" id="PRO_5036477319" description="trypsin" evidence="10">
    <location>
        <begin position="25"/>
        <end position="270"/>
    </location>
</feature>
<evidence type="ECO:0000256" key="7">
    <source>
        <dbReference type="ARBA" id="ARBA00036320"/>
    </source>
</evidence>
<evidence type="ECO:0000259" key="11">
    <source>
        <dbReference type="PROSITE" id="PS50240"/>
    </source>
</evidence>
<dbReference type="InterPro" id="IPR009003">
    <property type="entry name" value="Peptidase_S1_PA"/>
</dbReference>
<dbReference type="GeneID" id="120062961"/>